<dbReference type="InterPro" id="IPR028992">
    <property type="entry name" value="Hedgehog/Intein_dom"/>
</dbReference>
<comment type="caution">
    <text evidence="2">The sequence shown here is derived from an EMBL/GenBank/DDBJ whole genome shotgun (WGS) entry which is preliminary data.</text>
</comment>
<reference evidence="2 3" key="1">
    <citation type="submission" date="2019-06" db="EMBL/GenBank/DDBJ databases">
        <title>Paenimaribius caenipelagi gen. nov., sp. nov., isolated from a tidal flat.</title>
        <authorList>
            <person name="Yoon J.-H."/>
        </authorList>
    </citation>
    <scope>NUCLEOTIDE SEQUENCE [LARGE SCALE GENOMIC DNA]</scope>
    <source>
        <strain evidence="2 3">JBTF-M29</strain>
    </source>
</reference>
<evidence type="ECO:0000313" key="2">
    <source>
        <dbReference type="EMBL" id="TRD22442.1"/>
    </source>
</evidence>
<name>A0A547Q7T2_9RHOB</name>
<sequence>MATYTLNNLYRANQLTGSGLVAQGGVTSDGALFEFTYNGGAAQTTTVLDIDPSPKDFQLNDAPQTSVNVNNQKIQSPIVHEVTTYNSGTNLNAEAVYDIEIDRGGTIITATLHALNLGSTAFPREFIYYTSETLQDGDVITYTRTANIDGTIFICFVAGTMIETKAGLKPVETLETGDLVLTKDNGWKPVQWIGKKTVPLRNGINAERAYPVRIKAGALGGDLPERDLYVSQQHRVLVKSKVAERMTGSTEILVPAKKLVGMDGIDLVTDCDEVTYVHFLLDQHEIVYANGAEAESLFTGPEALKAVSRKAREEILELFPELTEMMSTTRVGVRDIPSGKIAKKLVDRIKSNNRALYEV</sequence>
<accession>A0A547Q7T2</accession>
<feature type="domain" description="Hedgehog/Intein (Hint)" evidence="1">
    <location>
        <begin position="154"/>
        <end position="300"/>
    </location>
</feature>
<protein>
    <recommendedName>
        <fullName evidence="1">Hedgehog/Intein (Hint) domain-containing protein</fullName>
    </recommendedName>
</protein>
<gene>
    <name evidence="2" type="ORF">FEV53_05125</name>
</gene>
<organism evidence="2 3">
    <name type="scientific">Palleronia caenipelagi</name>
    <dbReference type="NCBI Taxonomy" id="2489174"/>
    <lineage>
        <taxon>Bacteria</taxon>
        <taxon>Pseudomonadati</taxon>
        <taxon>Pseudomonadota</taxon>
        <taxon>Alphaproteobacteria</taxon>
        <taxon>Rhodobacterales</taxon>
        <taxon>Roseobacteraceae</taxon>
        <taxon>Palleronia</taxon>
    </lineage>
</organism>
<dbReference type="Gene3D" id="2.170.16.10">
    <property type="entry name" value="Hedgehog/Intein (Hint) domain"/>
    <property type="match status" value="1"/>
</dbReference>
<dbReference type="SUPFAM" id="SSF51294">
    <property type="entry name" value="Hedgehog/intein (Hint) domain"/>
    <property type="match status" value="1"/>
</dbReference>
<dbReference type="EMBL" id="VFSV01000006">
    <property type="protein sequence ID" value="TRD22442.1"/>
    <property type="molecule type" value="Genomic_DNA"/>
</dbReference>
<dbReference type="Pfam" id="PF13403">
    <property type="entry name" value="Hint_2"/>
    <property type="match status" value="1"/>
</dbReference>
<dbReference type="OrthoDB" id="6305173at2"/>
<dbReference type="AlphaFoldDB" id="A0A547Q7T2"/>
<proteinExistence type="predicted"/>
<evidence type="ECO:0000259" key="1">
    <source>
        <dbReference type="Pfam" id="PF13403"/>
    </source>
</evidence>
<dbReference type="RefSeq" id="WP_142833743.1">
    <property type="nucleotide sequence ID" value="NZ_VFSV01000006.1"/>
</dbReference>
<dbReference type="InterPro" id="IPR036844">
    <property type="entry name" value="Hint_dom_sf"/>
</dbReference>
<keyword evidence="3" id="KW-1185">Reference proteome</keyword>
<dbReference type="Proteomes" id="UP000318590">
    <property type="component" value="Unassembled WGS sequence"/>
</dbReference>
<evidence type="ECO:0000313" key="3">
    <source>
        <dbReference type="Proteomes" id="UP000318590"/>
    </source>
</evidence>